<evidence type="ECO:0000256" key="9">
    <source>
        <dbReference type="HAMAP-Rule" id="MF_01471"/>
    </source>
</evidence>
<dbReference type="GO" id="GO:0051607">
    <property type="term" value="P:defense response to virus"/>
    <property type="evidence" value="ECO:0007669"/>
    <property type="project" value="UniProtKB-UniRule"/>
</dbReference>
<name>A0A1T5MQ93_9FIRM</name>
<dbReference type="EMBL" id="FUZT01000022">
    <property type="protein sequence ID" value="SKC90407.1"/>
    <property type="molecule type" value="Genomic_DNA"/>
</dbReference>
<feature type="binding site" evidence="9">
    <location>
        <position position="14"/>
    </location>
    <ligand>
        <name>Mg(2+)</name>
        <dbReference type="ChEBI" id="CHEBI:18420"/>
        <note>catalytic</note>
    </ligand>
</feature>
<keyword evidence="5 9" id="KW-0255">Endonuclease</keyword>
<dbReference type="InterPro" id="IPR019199">
    <property type="entry name" value="Virulence_VapD/CRISPR_Cas2"/>
</dbReference>
<dbReference type="RefSeq" id="WP_079495747.1">
    <property type="nucleotide sequence ID" value="NZ_FUZT01000022.1"/>
</dbReference>
<evidence type="ECO:0000256" key="6">
    <source>
        <dbReference type="ARBA" id="ARBA00022801"/>
    </source>
</evidence>
<evidence type="ECO:0000256" key="1">
    <source>
        <dbReference type="ARBA" id="ARBA00001946"/>
    </source>
</evidence>
<keyword evidence="4 9" id="KW-0479">Metal-binding</keyword>
<reference evidence="10 11" key="1">
    <citation type="submission" date="2017-02" db="EMBL/GenBank/DDBJ databases">
        <authorList>
            <person name="Peterson S.W."/>
        </authorList>
    </citation>
    <scope>NUCLEOTIDE SEQUENCE [LARGE SCALE GENOMIC DNA]</scope>
    <source>
        <strain evidence="10 11">M1</strain>
    </source>
</reference>
<keyword evidence="6 9" id="KW-0378">Hydrolase</keyword>
<comment type="cofactor">
    <cofactor evidence="1 9">
        <name>Mg(2+)</name>
        <dbReference type="ChEBI" id="CHEBI:18420"/>
    </cofactor>
</comment>
<dbReference type="InterPro" id="IPR021127">
    <property type="entry name" value="CRISPR_associated_Cas2"/>
</dbReference>
<dbReference type="GO" id="GO:0043571">
    <property type="term" value="P:maintenance of CRISPR repeat elements"/>
    <property type="evidence" value="ECO:0007669"/>
    <property type="project" value="UniProtKB-UniRule"/>
</dbReference>
<dbReference type="Pfam" id="PF09827">
    <property type="entry name" value="CRISPR_Cas2"/>
    <property type="match status" value="1"/>
</dbReference>
<evidence type="ECO:0000313" key="10">
    <source>
        <dbReference type="EMBL" id="SKC90407.1"/>
    </source>
</evidence>
<dbReference type="Gene3D" id="3.30.70.240">
    <property type="match status" value="1"/>
</dbReference>
<comment type="subunit">
    <text evidence="9">Homodimer, forms a heterotetramer with a Cas1 homodimer.</text>
</comment>
<evidence type="ECO:0000256" key="5">
    <source>
        <dbReference type="ARBA" id="ARBA00022759"/>
    </source>
</evidence>
<keyword evidence="7 9" id="KW-0460">Magnesium</keyword>
<keyword evidence="3 9" id="KW-0540">Nuclease</keyword>
<protein>
    <recommendedName>
        <fullName evidence="9">CRISPR-associated endoribonuclease Cas2</fullName>
        <ecNumber evidence="9">3.1.-.-</ecNumber>
    </recommendedName>
</protein>
<accession>A0A1T5MQ93</accession>
<sequence>MSIKAEYISMILYDLPTKKKEDLKIYRKFRKLLLVNGYYKLQESVYFKRFKEKQQAKSSMKLIKDNRPSKGDVRGIILTSKVFKSMECIVGNFKVEEKLLLGEKIIEI</sequence>
<keyword evidence="11" id="KW-1185">Reference proteome</keyword>
<dbReference type="SUPFAM" id="SSF143430">
    <property type="entry name" value="TTP0101/SSO1404-like"/>
    <property type="match status" value="1"/>
</dbReference>
<dbReference type="GO" id="GO:0046872">
    <property type="term" value="F:metal ion binding"/>
    <property type="evidence" value="ECO:0007669"/>
    <property type="project" value="UniProtKB-UniRule"/>
</dbReference>
<dbReference type="EC" id="3.1.-.-" evidence="9"/>
<dbReference type="Proteomes" id="UP000190285">
    <property type="component" value="Unassembled WGS sequence"/>
</dbReference>
<dbReference type="AlphaFoldDB" id="A0A1T5MQ93"/>
<evidence type="ECO:0000256" key="2">
    <source>
        <dbReference type="ARBA" id="ARBA00009959"/>
    </source>
</evidence>
<dbReference type="HAMAP" id="MF_01471">
    <property type="entry name" value="Cas2"/>
    <property type="match status" value="1"/>
</dbReference>
<evidence type="ECO:0000256" key="8">
    <source>
        <dbReference type="ARBA" id="ARBA00023118"/>
    </source>
</evidence>
<dbReference type="OrthoDB" id="9791737at2"/>
<organism evidence="10 11">
    <name type="scientific">Maledivibacter halophilus</name>
    <dbReference type="NCBI Taxonomy" id="36842"/>
    <lineage>
        <taxon>Bacteria</taxon>
        <taxon>Bacillati</taxon>
        <taxon>Bacillota</taxon>
        <taxon>Clostridia</taxon>
        <taxon>Peptostreptococcales</taxon>
        <taxon>Caminicellaceae</taxon>
        <taxon>Maledivibacter</taxon>
    </lineage>
</organism>
<keyword evidence="8 9" id="KW-0051">Antiviral defense</keyword>
<dbReference type="GO" id="GO:0016787">
    <property type="term" value="F:hydrolase activity"/>
    <property type="evidence" value="ECO:0007669"/>
    <property type="project" value="UniProtKB-KW"/>
</dbReference>
<evidence type="ECO:0000256" key="3">
    <source>
        <dbReference type="ARBA" id="ARBA00022722"/>
    </source>
</evidence>
<proteinExistence type="inferred from homology"/>
<comment type="similarity">
    <text evidence="2 9">Belongs to the CRISPR-associated endoribonuclease Cas2 protein family.</text>
</comment>
<dbReference type="NCBIfam" id="TIGR01573">
    <property type="entry name" value="cas2"/>
    <property type="match status" value="1"/>
</dbReference>
<gene>
    <name evidence="9" type="primary">cas2</name>
    <name evidence="10" type="ORF">SAMN02194393_05156</name>
</gene>
<evidence type="ECO:0000256" key="4">
    <source>
        <dbReference type="ARBA" id="ARBA00022723"/>
    </source>
</evidence>
<comment type="function">
    <text evidence="9">CRISPR (clustered regularly interspaced short palindromic repeat), is an adaptive immune system that provides protection against mobile genetic elements (viruses, transposable elements and conjugative plasmids). CRISPR clusters contain sequences complementary to antecedent mobile elements and target invading nucleic acids. CRISPR clusters are transcribed and processed into CRISPR RNA (crRNA). Functions as a ssRNA-specific endoribonuclease. Involved in the integration of spacer DNA into the CRISPR cassette.</text>
</comment>
<evidence type="ECO:0000256" key="7">
    <source>
        <dbReference type="ARBA" id="ARBA00022842"/>
    </source>
</evidence>
<dbReference type="STRING" id="36842.SAMN02194393_05156"/>
<evidence type="ECO:0000313" key="11">
    <source>
        <dbReference type="Proteomes" id="UP000190285"/>
    </source>
</evidence>
<dbReference type="GO" id="GO:0004521">
    <property type="term" value="F:RNA endonuclease activity"/>
    <property type="evidence" value="ECO:0007669"/>
    <property type="project" value="InterPro"/>
</dbReference>